<dbReference type="RefSeq" id="WP_116687536.1">
    <property type="nucleotide sequence ID" value="NZ_CAWNYD010000005.1"/>
</dbReference>
<evidence type="ECO:0000259" key="2">
    <source>
        <dbReference type="Pfam" id="PF13472"/>
    </source>
</evidence>
<evidence type="ECO:0000313" key="3">
    <source>
        <dbReference type="EMBL" id="PVZ68208.1"/>
    </source>
</evidence>
<protein>
    <recommendedName>
        <fullName evidence="2">SGNH hydrolase-type esterase domain-containing protein</fullName>
    </recommendedName>
</protein>
<proteinExistence type="predicted"/>
<dbReference type="OrthoDB" id="9804395at2"/>
<feature type="transmembrane region" description="Helical" evidence="1">
    <location>
        <begin position="22"/>
        <end position="40"/>
    </location>
</feature>
<organism evidence="3 4">
    <name type="scientific">Pelagibaculum spongiae</name>
    <dbReference type="NCBI Taxonomy" id="2080658"/>
    <lineage>
        <taxon>Bacteria</taxon>
        <taxon>Pseudomonadati</taxon>
        <taxon>Pseudomonadota</taxon>
        <taxon>Gammaproteobacteria</taxon>
        <taxon>Oceanospirillales</taxon>
        <taxon>Pelagibaculum</taxon>
    </lineage>
</organism>
<dbReference type="Pfam" id="PF13472">
    <property type="entry name" value="Lipase_GDSL_2"/>
    <property type="match status" value="1"/>
</dbReference>
<gene>
    <name evidence="3" type="ORF">DC094_12985</name>
</gene>
<feature type="domain" description="SGNH hydrolase-type esterase" evidence="2">
    <location>
        <begin position="85"/>
        <end position="251"/>
    </location>
</feature>
<accession>A0A2V1GW82</accession>
<dbReference type="AlphaFoldDB" id="A0A2V1GW82"/>
<comment type="caution">
    <text evidence="3">The sequence shown here is derived from an EMBL/GenBank/DDBJ whole genome shotgun (WGS) entry which is preliminary data.</text>
</comment>
<evidence type="ECO:0000256" key="1">
    <source>
        <dbReference type="SAM" id="Phobius"/>
    </source>
</evidence>
<dbReference type="SUPFAM" id="SSF52266">
    <property type="entry name" value="SGNH hydrolase"/>
    <property type="match status" value="1"/>
</dbReference>
<dbReference type="Gene3D" id="3.40.50.1110">
    <property type="entry name" value="SGNH hydrolase"/>
    <property type="match status" value="1"/>
</dbReference>
<dbReference type="Proteomes" id="UP000244906">
    <property type="component" value="Unassembled WGS sequence"/>
</dbReference>
<dbReference type="InterPro" id="IPR036514">
    <property type="entry name" value="SGNH_hydro_sf"/>
</dbReference>
<keyword evidence="4" id="KW-1185">Reference proteome</keyword>
<dbReference type="InterPro" id="IPR013830">
    <property type="entry name" value="SGNH_hydro"/>
</dbReference>
<evidence type="ECO:0000313" key="4">
    <source>
        <dbReference type="Proteomes" id="UP000244906"/>
    </source>
</evidence>
<keyword evidence="1" id="KW-0812">Transmembrane</keyword>
<name>A0A2V1GW82_9GAMM</name>
<keyword evidence="1" id="KW-1133">Transmembrane helix</keyword>
<sequence>MNTLNQPQASTAIRLKLKCRRLLWQTIWLLAAPLLLVAWWQGKKLKQHALRFPEAKGSRNGLIVQPEKNTPSSSNKQPALCICIIGESPAAGVGIDQFHHSLAPNIAQQFALKTFRQVQWQALAKNGSTLQQLIEQQAGYFQPQDISLVIMGVNDATGLTSSRRWKQQLRQLIELLRNSQSQQIAFSATPALEQFPGMPKPLGWIMGIRSRIINLSLGEVCLEQNCHWITGDFQLEIGMMAVDGFHPSRSGVKGWAHSLVSAFD</sequence>
<dbReference type="GO" id="GO:0016788">
    <property type="term" value="F:hydrolase activity, acting on ester bonds"/>
    <property type="evidence" value="ECO:0007669"/>
    <property type="project" value="UniProtKB-ARBA"/>
</dbReference>
<dbReference type="EMBL" id="QDDL01000005">
    <property type="protein sequence ID" value="PVZ68208.1"/>
    <property type="molecule type" value="Genomic_DNA"/>
</dbReference>
<reference evidence="3 4" key="1">
    <citation type="submission" date="2018-04" db="EMBL/GenBank/DDBJ databases">
        <title>Thalassorhabdus spongiae gen. nov., sp. nov., isolated from a marine sponge in South-West Iceland.</title>
        <authorList>
            <person name="Knobloch S."/>
            <person name="Daussin A."/>
            <person name="Johannsson R."/>
            <person name="Marteinsson V.T."/>
        </authorList>
    </citation>
    <scope>NUCLEOTIDE SEQUENCE [LARGE SCALE GENOMIC DNA]</scope>
    <source>
        <strain evidence="3 4">Hp12</strain>
    </source>
</reference>
<dbReference type="CDD" id="cd01836">
    <property type="entry name" value="FeeA_FeeB_like"/>
    <property type="match status" value="1"/>
</dbReference>
<keyword evidence="1" id="KW-0472">Membrane</keyword>